<reference evidence="15" key="1">
    <citation type="submission" date="2017-08" db="EMBL/GenBank/DDBJ databases">
        <title>A dynamic microbial community with high functional redundancy inhabits the cold, oxic subseafloor aquifer.</title>
        <authorList>
            <person name="Tully B.J."/>
            <person name="Wheat C.G."/>
            <person name="Glazer B.T."/>
            <person name="Huber J.A."/>
        </authorList>
    </citation>
    <scope>NUCLEOTIDE SEQUENCE [LARGE SCALE GENOMIC DNA]</scope>
</reference>
<dbReference type="EC" id="2.7.1.130" evidence="3 13"/>
<gene>
    <name evidence="13 14" type="primary">lpxK</name>
    <name evidence="14" type="ORF">COB67_00920</name>
</gene>
<evidence type="ECO:0000256" key="11">
    <source>
        <dbReference type="ARBA" id="ARBA00023098"/>
    </source>
</evidence>
<dbReference type="PANTHER" id="PTHR42724:SF1">
    <property type="entry name" value="TETRAACYLDISACCHARIDE 4'-KINASE, MITOCHONDRIAL-RELATED"/>
    <property type="match status" value="1"/>
</dbReference>
<comment type="similarity">
    <text evidence="13">Belongs to the LpxK family.</text>
</comment>
<dbReference type="GO" id="GO:0009244">
    <property type="term" value="P:lipopolysaccharide core region biosynthetic process"/>
    <property type="evidence" value="ECO:0007669"/>
    <property type="project" value="TreeGrafter"/>
</dbReference>
<protein>
    <recommendedName>
        <fullName evidence="4 13">Tetraacyldisaccharide 4'-kinase</fullName>
        <ecNumber evidence="3 13">2.7.1.130</ecNumber>
    </recommendedName>
    <alternativeName>
        <fullName evidence="12 13">Lipid A 4'-kinase</fullName>
    </alternativeName>
</protein>
<feature type="binding site" evidence="13">
    <location>
        <begin position="60"/>
        <end position="67"/>
    </location>
    <ligand>
        <name>ATP</name>
        <dbReference type="ChEBI" id="CHEBI:30616"/>
    </ligand>
</feature>
<evidence type="ECO:0000313" key="15">
    <source>
        <dbReference type="Proteomes" id="UP000218113"/>
    </source>
</evidence>
<accession>A0A2A4TBI8</accession>
<keyword evidence="7 13" id="KW-0808">Transferase</keyword>
<evidence type="ECO:0000313" key="14">
    <source>
        <dbReference type="EMBL" id="PCI30744.1"/>
    </source>
</evidence>
<dbReference type="HAMAP" id="MF_00409">
    <property type="entry name" value="LpxK"/>
    <property type="match status" value="1"/>
</dbReference>
<dbReference type="Pfam" id="PF02606">
    <property type="entry name" value="LpxK"/>
    <property type="match status" value="1"/>
</dbReference>
<evidence type="ECO:0000256" key="12">
    <source>
        <dbReference type="ARBA" id="ARBA00029757"/>
    </source>
</evidence>
<evidence type="ECO:0000256" key="1">
    <source>
        <dbReference type="ARBA" id="ARBA00002274"/>
    </source>
</evidence>
<dbReference type="InterPro" id="IPR027417">
    <property type="entry name" value="P-loop_NTPase"/>
</dbReference>
<dbReference type="GO" id="GO:0009245">
    <property type="term" value="P:lipid A biosynthetic process"/>
    <property type="evidence" value="ECO:0007669"/>
    <property type="project" value="UniProtKB-UniRule"/>
</dbReference>
<keyword evidence="9 13" id="KW-0418">Kinase</keyword>
<dbReference type="PANTHER" id="PTHR42724">
    <property type="entry name" value="TETRAACYLDISACCHARIDE 4'-KINASE"/>
    <property type="match status" value="1"/>
</dbReference>
<keyword evidence="11 13" id="KW-0443">Lipid metabolism</keyword>
<name>A0A2A4TBI8_9DELT</name>
<keyword evidence="6 13" id="KW-0441">Lipid A biosynthesis</keyword>
<comment type="pathway">
    <text evidence="2 13">Glycolipid biosynthesis; lipid IV(A) biosynthesis; lipid IV(A) from (3R)-3-hydroxytetradecanoyl-[acyl-carrier-protein] and UDP-N-acetyl-alpha-D-glucosamine: step 6/6.</text>
</comment>
<dbReference type="GO" id="GO:0009029">
    <property type="term" value="F:lipid-A 4'-kinase activity"/>
    <property type="evidence" value="ECO:0007669"/>
    <property type="project" value="UniProtKB-UniRule"/>
</dbReference>
<sequence length="366" mass="41934">MSVFDADLRLTWRTCIRWFLFKAVSILYGGLNSLWRWSYVMGFKKGTAVKTTVISVGNITVGGTGKTPMIDWLLGFCKQEGLITAVLSRGYKAKRKANLQILDAQTAASGSSENFGDEPWFLFHNHPDSKFYISPNRVLAAQQAEKNSDVILLDDGMQHLKLERNLNLVLVDAVAGFGNQKLLPLGPLREPLQCLERADVILYTKTNLRDSSWIRSKVRPFLRQATQEFDCQFLPLSLLSSLGKSEVTLQTIKGERCLLISGIGNPKGFEETILGEGAVVVDHLILEDHQKYDVATIRKLNQFIEQHSYQWLLCTEKDWTKLEAWKHHLPEFFRVKMMMQPEDSFYQYMRSFFQSDSLHQSQYRPN</sequence>
<evidence type="ECO:0000256" key="3">
    <source>
        <dbReference type="ARBA" id="ARBA00012071"/>
    </source>
</evidence>
<keyword evidence="10 13" id="KW-0067">ATP-binding</keyword>
<evidence type="ECO:0000256" key="8">
    <source>
        <dbReference type="ARBA" id="ARBA00022741"/>
    </source>
</evidence>
<evidence type="ECO:0000256" key="2">
    <source>
        <dbReference type="ARBA" id="ARBA00004870"/>
    </source>
</evidence>
<dbReference type="EMBL" id="NVSR01000002">
    <property type="protein sequence ID" value="PCI30744.1"/>
    <property type="molecule type" value="Genomic_DNA"/>
</dbReference>
<dbReference type="GO" id="GO:0005886">
    <property type="term" value="C:plasma membrane"/>
    <property type="evidence" value="ECO:0007669"/>
    <property type="project" value="TreeGrafter"/>
</dbReference>
<comment type="catalytic activity">
    <reaction evidence="13">
        <text>a lipid A disaccharide + ATP = a lipid IVA + ADP + H(+)</text>
        <dbReference type="Rhea" id="RHEA:67840"/>
        <dbReference type="ChEBI" id="CHEBI:15378"/>
        <dbReference type="ChEBI" id="CHEBI:30616"/>
        <dbReference type="ChEBI" id="CHEBI:176343"/>
        <dbReference type="ChEBI" id="CHEBI:176425"/>
        <dbReference type="ChEBI" id="CHEBI:456216"/>
        <dbReference type="EC" id="2.7.1.130"/>
    </reaction>
</comment>
<evidence type="ECO:0000256" key="9">
    <source>
        <dbReference type="ARBA" id="ARBA00022777"/>
    </source>
</evidence>
<keyword evidence="8 13" id="KW-0547">Nucleotide-binding</keyword>
<keyword evidence="5 13" id="KW-0444">Lipid biosynthesis</keyword>
<evidence type="ECO:0000256" key="10">
    <source>
        <dbReference type="ARBA" id="ARBA00022840"/>
    </source>
</evidence>
<dbReference type="SUPFAM" id="SSF52540">
    <property type="entry name" value="P-loop containing nucleoside triphosphate hydrolases"/>
    <property type="match status" value="1"/>
</dbReference>
<dbReference type="AlphaFoldDB" id="A0A2A4TBI8"/>
<evidence type="ECO:0000256" key="5">
    <source>
        <dbReference type="ARBA" id="ARBA00022516"/>
    </source>
</evidence>
<comment type="function">
    <text evidence="1 13">Transfers the gamma-phosphate of ATP to the 4'-position of a tetraacyldisaccharide 1-phosphate intermediate (termed DS-1-P) to form tetraacyldisaccharide 1,4'-bis-phosphate (lipid IVA).</text>
</comment>
<organism evidence="14 15">
    <name type="scientific">SAR324 cluster bacterium</name>
    <dbReference type="NCBI Taxonomy" id="2024889"/>
    <lineage>
        <taxon>Bacteria</taxon>
        <taxon>Deltaproteobacteria</taxon>
        <taxon>SAR324 cluster</taxon>
    </lineage>
</organism>
<evidence type="ECO:0000256" key="7">
    <source>
        <dbReference type="ARBA" id="ARBA00022679"/>
    </source>
</evidence>
<evidence type="ECO:0000256" key="6">
    <source>
        <dbReference type="ARBA" id="ARBA00022556"/>
    </source>
</evidence>
<evidence type="ECO:0000256" key="13">
    <source>
        <dbReference type="HAMAP-Rule" id="MF_00409"/>
    </source>
</evidence>
<dbReference type="GO" id="GO:0005524">
    <property type="term" value="F:ATP binding"/>
    <property type="evidence" value="ECO:0007669"/>
    <property type="project" value="UniProtKB-UniRule"/>
</dbReference>
<dbReference type="InterPro" id="IPR003758">
    <property type="entry name" value="LpxK"/>
</dbReference>
<dbReference type="UniPathway" id="UPA00359">
    <property type="reaction ID" value="UER00482"/>
</dbReference>
<comment type="caution">
    <text evidence="14">The sequence shown here is derived from an EMBL/GenBank/DDBJ whole genome shotgun (WGS) entry which is preliminary data.</text>
</comment>
<evidence type="ECO:0000256" key="4">
    <source>
        <dbReference type="ARBA" id="ARBA00016436"/>
    </source>
</evidence>
<proteinExistence type="inferred from homology"/>
<dbReference type="NCBIfam" id="TIGR00682">
    <property type="entry name" value="lpxK"/>
    <property type="match status" value="1"/>
</dbReference>
<dbReference type="Proteomes" id="UP000218113">
    <property type="component" value="Unassembled WGS sequence"/>
</dbReference>